<accession>A0A0M0JEQ8</accession>
<dbReference type="SUPFAM" id="SSF56436">
    <property type="entry name" value="C-type lectin-like"/>
    <property type="match status" value="1"/>
</dbReference>
<dbReference type="InterPro" id="IPR005532">
    <property type="entry name" value="SUMF_dom"/>
</dbReference>
<dbReference type="InterPro" id="IPR042095">
    <property type="entry name" value="SUMF_sf"/>
</dbReference>
<sequence length="398" mass="44262">MSDTIPDGMVRLAGGSFIMGSLPNEPRGRDDLEPQGVEVREFFMDATVVTNEQFRAFRKATNYRTEAEGFGWSFVLELYATEEARATTNETVKDATHWLAVRGASWRYPLGPKSGIKSRLNYPAVHISFNDAKAYCKWAGKRLPTETEWEYAARQPHVGLTKAMKPYPWGDEVPSNGSEWRLNVWQGFFPSSDAALDGFGGLAPADAFAPNAAGLYNMLGNVWEWTSTYLAKSSRQRVLRGGSYLDSASGEWNHKVSTSTRMGNTEDSSADNMGFRCVKSARSNVQGRKPQGYVYDNVKKKRLPPGAGDPLKDGGKGVEELVQAIAAEKGAEGLQAWMDKHGLGTEVMTAAEAQRKRELAKEKREAMMQQYVREAIEAESFEDLSDERAKEEVQKEEL</sequence>
<dbReference type="PANTHER" id="PTHR23150">
    <property type="entry name" value="SULFATASE MODIFYING FACTOR 1, 2"/>
    <property type="match status" value="1"/>
</dbReference>
<evidence type="ECO:0000313" key="3">
    <source>
        <dbReference type="Proteomes" id="UP000037460"/>
    </source>
</evidence>
<dbReference type="GO" id="GO:0005783">
    <property type="term" value="C:endoplasmic reticulum"/>
    <property type="evidence" value="ECO:0007669"/>
    <property type="project" value="TreeGrafter"/>
</dbReference>
<dbReference type="OrthoDB" id="659at2759"/>
<proteinExistence type="predicted"/>
<comment type="caution">
    <text evidence="2">The sequence shown here is derived from an EMBL/GenBank/DDBJ whole genome shotgun (WGS) entry which is preliminary data.</text>
</comment>
<gene>
    <name evidence="2" type="ORF">Ctob_002867</name>
</gene>
<name>A0A0M0JEQ8_9EUKA</name>
<keyword evidence="3" id="KW-1185">Reference proteome</keyword>
<dbReference type="InterPro" id="IPR016187">
    <property type="entry name" value="CTDL_fold"/>
</dbReference>
<reference evidence="3" key="1">
    <citation type="journal article" date="2015" name="PLoS Genet.">
        <title>Genome Sequence and Transcriptome Analyses of Chrysochromulina tobin: Metabolic Tools for Enhanced Algal Fitness in the Prominent Order Prymnesiales (Haptophyceae).</title>
        <authorList>
            <person name="Hovde B.T."/>
            <person name="Deodato C.R."/>
            <person name="Hunsperger H.M."/>
            <person name="Ryken S.A."/>
            <person name="Yost W."/>
            <person name="Jha R.K."/>
            <person name="Patterson J."/>
            <person name="Monnat R.J. Jr."/>
            <person name="Barlow S.B."/>
            <person name="Starkenburg S.R."/>
            <person name="Cattolico R.A."/>
        </authorList>
    </citation>
    <scope>NUCLEOTIDE SEQUENCE</scope>
    <source>
        <strain evidence="3">CCMP291</strain>
    </source>
</reference>
<dbReference type="InterPro" id="IPR051043">
    <property type="entry name" value="Sulfatase_Mod_Factor_Kinase"/>
</dbReference>
<dbReference type="PANTHER" id="PTHR23150:SF33">
    <property type="entry name" value="INACTIVE C-ALPHA-FORMYLGLYCINE-GENERATING ENZYME 2"/>
    <property type="match status" value="1"/>
</dbReference>
<evidence type="ECO:0000313" key="2">
    <source>
        <dbReference type="EMBL" id="KOO25069.1"/>
    </source>
</evidence>
<dbReference type="EMBL" id="JWZX01003022">
    <property type="protein sequence ID" value="KOO25069.1"/>
    <property type="molecule type" value="Genomic_DNA"/>
</dbReference>
<dbReference type="AlphaFoldDB" id="A0A0M0JEQ8"/>
<protein>
    <submittedName>
        <fullName evidence="2">Sulfatase-modifying factor 2-like protein</fullName>
    </submittedName>
</protein>
<dbReference type="Pfam" id="PF03781">
    <property type="entry name" value="FGE-sulfatase"/>
    <property type="match status" value="1"/>
</dbReference>
<evidence type="ECO:0000259" key="1">
    <source>
        <dbReference type="Pfam" id="PF03781"/>
    </source>
</evidence>
<feature type="domain" description="Sulfatase-modifying factor enzyme-like" evidence="1">
    <location>
        <begin position="7"/>
        <end position="279"/>
    </location>
</feature>
<organism evidence="2 3">
    <name type="scientific">Chrysochromulina tobinii</name>
    <dbReference type="NCBI Taxonomy" id="1460289"/>
    <lineage>
        <taxon>Eukaryota</taxon>
        <taxon>Haptista</taxon>
        <taxon>Haptophyta</taxon>
        <taxon>Prymnesiophyceae</taxon>
        <taxon>Prymnesiales</taxon>
        <taxon>Chrysochromulinaceae</taxon>
        <taxon>Chrysochromulina</taxon>
    </lineage>
</organism>
<dbReference type="Gene3D" id="3.90.1580.10">
    <property type="entry name" value="paralog of FGE (formylglycine-generating enzyme)"/>
    <property type="match status" value="1"/>
</dbReference>
<dbReference type="Proteomes" id="UP000037460">
    <property type="component" value="Unassembled WGS sequence"/>
</dbReference>